<dbReference type="Gene3D" id="1.10.10.10">
    <property type="entry name" value="Winged helix-like DNA-binding domain superfamily/Winged helix DNA-binding domain"/>
    <property type="match status" value="1"/>
</dbReference>
<gene>
    <name evidence="7" type="ORF">BMAGN_0491</name>
</gene>
<comment type="similarity">
    <text evidence="2">Belongs to the RecX family.</text>
</comment>
<evidence type="ECO:0000313" key="7">
    <source>
        <dbReference type="EMBL" id="KFI68623.1"/>
    </source>
</evidence>
<protein>
    <recommendedName>
        <fullName evidence="3">Regulatory protein RecX</fullName>
    </recommendedName>
</protein>
<evidence type="ECO:0000256" key="1">
    <source>
        <dbReference type="ARBA" id="ARBA00004496"/>
    </source>
</evidence>
<dbReference type="STRING" id="1692.BMAGN_0491"/>
<dbReference type="EMBL" id="JGZB01000003">
    <property type="protein sequence ID" value="KFI68623.1"/>
    <property type="molecule type" value="Genomic_DNA"/>
</dbReference>
<comment type="caution">
    <text evidence="7">The sequence shown here is derived from an EMBL/GenBank/DDBJ whole genome shotgun (WGS) entry which is preliminary data.</text>
</comment>
<evidence type="ECO:0000313" key="8">
    <source>
        <dbReference type="Proteomes" id="UP000029052"/>
    </source>
</evidence>
<evidence type="ECO:0000256" key="5">
    <source>
        <dbReference type="SAM" id="MobiDB-lite"/>
    </source>
</evidence>
<dbReference type="Pfam" id="PF21982">
    <property type="entry name" value="RecX_HTH1"/>
    <property type="match status" value="1"/>
</dbReference>
<keyword evidence="8" id="KW-1185">Reference proteome</keyword>
<sequence>MAQAGDPSDAEACKEAALRLLDAAARPTGALRIKLADRGYDPQVIEATIDRLVYLQLVDDEDYARQAVDYCVRRNMGEYGVIRELERKGVDQSLARRIAHEAAQQGVFVDALWQLGRAVARKTQGLDLQVRRRRFWSTAGRKGHNPQSIREVSEELFTDSD</sequence>
<feature type="domain" description="RecX first three-helical" evidence="6">
    <location>
        <begin position="13"/>
        <end position="52"/>
    </location>
</feature>
<reference evidence="7 8" key="1">
    <citation type="submission" date="2014-03" db="EMBL/GenBank/DDBJ databases">
        <title>Genomics of Bifidobacteria.</title>
        <authorList>
            <person name="Ventura M."/>
            <person name="Milani C."/>
            <person name="Lugli G.A."/>
        </authorList>
    </citation>
    <scope>NUCLEOTIDE SEQUENCE [LARGE SCALE GENOMIC DNA]</scope>
    <source>
        <strain evidence="7 8">LMG 11591</strain>
    </source>
</reference>
<comment type="subcellular location">
    <subcellularLocation>
        <location evidence="1">Cytoplasm</location>
    </subcellularLocation>
</comment>
<dbReference type="GO" id="GO:0006282">
    <property type="term" value="P:regulation of DNA repair"/>
    <property type="evidence" value="ECO:0007669"/>
    <property type="project" value="InterPro"/>
</dbReference>
<evidence type="ECO:0000256" key="4">
    <source>
        <dbReference type="ARBA" id="ARBA00022490"/>
    </source>
</evidence>
<proteinExistence type="inferred from homology"/>
<dbReference type="InterPro" id="IPR053926">
    <property type="entry name" value="RecX_HTH_1st"/>
</dbReference>
<dbReference type="GO" id="GO:0005737">
    <property type="term" value="C:cytoplasm"/>
    <property type="evidence" value="ECO:0007669"/>
    <property type="project" value="UniProtKB-SubCell"/>
</dbReference>
<feature type="region of interest" description="Disordered" evidence="5">
    <location>
        <begin position="140"/>
        <end position="161"/>
    </location>
</feature>
<evidence type="ECO:0000259" key="6">
    <source>
        <dbReference type="Pfam" id="PF21982"/>
    </source>
</evidence>
<dbReference type="eggNOG" id="COG2137">
    <property type="taxonomic scope" value="Bacteria"/>
</dbReference>
<evidence type="ECO:0000256" key="3">
    <source>
        <dbReference type="ARBA" id="ARBA00018111"/>
    </source>
</evidence>
<evidence type="ECO:0000256" key="2">
    <source>
        <dbReference type="ARBA" id="ARBA00009695"/>
    </source>
</evidence>
<dbReference type="InterPro" id="IPR036388">
    <property type="entry name" value="WH-like_DNA-bd_sf"/>
</dbReference>
<dbReference type="Proteomes" id="UP000029052">
    <property type="component" value="Unassembled WGS sequence"/>
</dbReference>
<organism evidence="7 8">
    <name type="scientific">Bifidobacterium magnum</name>
    <dbReference type="NCBI Taxonomy" id="1692"/>
    <lineage>
        <taxon>Bacteria</taxon>
        <taxon>Bacillati</taxon>
        <taxon>Actinomycetota</taxon>
        <taxon>Actinomycetes</taxon>
        <taxon>Bifidobacteriales</taxon>
        <taxon>Bifidobacteriaceae</taxon>
        <taxon>Bifidobacterium</taxon>
    </lineage>
</organism>
<dbReference type="AlphaFoldDB" id="A0A087BC73"/>
<dbReference type="InterPro" id="IPR003783">
    <property type="entry name" value="Regulatory_RecX"/>
</dbReference>
<accession>A0A087BC73</accession>
<dbReference type="PANTHER" id="PTHR33602:SF1">
    <property type="entry name" value="REGULATORY PROTEIN RECX FAMILY PROTEIN"/>
    <property type="match status" value="1"/>
</dbReference>
<dbReference type="PANTHER" id="PTHR33602">
    <property type="entry name" value="REGULATORY PROTEIN RECX FAMILY PROTEIN"/>
    <property type="match status" value="1"/>
</dbReference>
<name>A0A087BC73_9BIFI</name>
<keyword evidence="4" id="KW-0963">Cytoplasm</keyword>